<protein>
    <submittedName>
        <fullName evidence="2">Uncharacterized protein</fullName>
    </submittedName>
</protein>
<dbReference type="OrthoDB" id="9996900at2"/>
<evidence type="ECO:0000313" key="3">
    <source>
        <dbReference type="Proteomes" id="UP000335415"/>
    </source>
</evidence>
<reference evidence="2 3" key="1">
    <citation type="submission" date="2019-09" db="EMBL/GenBank/DDBJ databases">
        <authorList>
            <person name="Li Y."/>
        </authorList>
    </citation>
    <scope>NUCLEOTIDE SEQUENCE [LARGE SCALE GENOMIC DNA]</scope>
    <source>
        <strain evidence="2 3">L3-3HA</strain>
    </source>
</reference>
<dbReference type="AlphaFoldDB" id="A0A5J5G7U8"/>
<sequence length="67" mass="7665">MNALLSRRPSARRFIDCRWPVARGIRRVAWSGASLLTIPQIMQVAGRRRRSDKFVGNECVQPTADLR</sequence>
<dbReference type="EMBL" id="VYKJ01000001">
    <property type="protein sequence ID" value="KAA9003231.1"/>
    <property type="molecule type" value="Genomic_DNA"/>
</dbReference>
<accession>A0A5J5G7U8</accession>
<evidence type="ECO:0000313" key="1">
    <source>
        <dbReference type="EMBL" id="KAA9002481.1"/>
    </source>
</evidence>
<evidence type="ECO:0000313" key="2">
    <source>
        <dbReference type="EMBL" id="KAA9003231.1"/>
    </source>
</evidence>
<dbReference type="Proteomes" id="UP000335415">
    <property type="component" value="Unassembled WGS sequence"/>
</dbReference>
<dbReference type="EMBL" id="VYKJ01000001">
    <property type="protein sequence ID" value="KAA9002481.1"/>
    <property type="molecule type" value="Genomic_DNA"/>
</dbReference>
<name>A0A5J5G7U8_9GAMM</name>
<comment type="caution">
    <text evidence="2">The sequence shown here is derived from an EMBL/GenBank/DDBJ whole genome shotgun (WGS) entry which is preliminary data.</text>
</comment>
<keyword evidence="3" id="KW-1185">Reference proteome</keyword>
<gene>
    <name evidence="1" type="ORF">FJU30_00275</name>
    <name evidence="2" type="ORF">FJU30_04490</name>
</gene>
<proteinExistence type="predicted"/>
<organism evidence="2 3">
    <name type="scientific">Affinibrenneria salicis</name>
    <dbReference type="NCBI Taxonomy" id="2590031"/>
    <lineage>
        <taxon>Bacteria</taxon>
        <taxon>Pseudomonadati</taxon>
        <taxon>Pseudomonadota</taxon>
        <taxon>Gammaproteobacteria</taxon>
        <taxon>Enterobacterales</taxon>
        <taxon>Pectobacteriaceae</taxon>
        <taxon>Affinibrenneria</taxon>
    </lineage>
</organism>